<dbReference type="Proteomes" id="UP000193922">
    <property type="component" value="Unassembled WGS sequence"/>
</dbReference>
<gene>
    <name evidence="2" type="ORF">DL89DRAFT_267361</name>
</gene>
<comment type="caution">
    <text evidence="2">The sequence shown here is derived from an EMBL/GenBank/DDBJ whole genome shotgun (WGS) entry which is preliminary data.</text>
</comment>
<dbReference type="EMBL" id="MCFD01000006">
    <property type="protein sequence ID" value="ORX70148.1"/>
    <property type="molecule type" value="Genomic_DNA"/>
</dbReference>
<feature type="compositionally biased region" description="Basic residues" evidence="1">
    <location>
        <begin position="792"/>
        <end position="803"/>
    </location>
</feature>
<protein>
    <submittedName>
        <fullName evidence="2">Uncharacterized protein</fullName>
    </submittedName>
</protein>
<organism evidence="2 3">
    <name type="scientific">Linderina pennispora</name>
    <dbReference type="NCBI Taxonomy" id="61395"/>
    <lineage>
        <taxon>Eukaryota</taxon>
        <taxon>Fungi</taxon>
        <taxon>Fungi incertae sedis</taxon>
        <taxon>Zoopagomycota</taxon>
        <taxon>Kickxellomycotina</taxon>
        <taxon>Kickxellomycetes</taxon>
        <taxon>Kickxellales</taxon>
        <taxon>Kickxellaceae</taxon>
        <taxon>Linderina</taxon>
    </lineage>
</organism>
<feature type="region of interest" description="Disordered" evidence="1">
    <location>
        <begin position="778"/>
        <end position="810"/>
    </location>
</feature>
<feature type="region of interest" description="Disordered" evidence="1">
    <location>
        <begin position="844"/>
        <end position="905"/>
    </location>
</feature>
<evidence type="ECO:0000256" key="1">
    <source>
        <dbReference type="SAM" id="MobiDB-lite"/>
    </source>
</evidence>
<keyword evidence="3" id="KW-1185">Reference proteome</keyword>
<reference evidence="2 3" key="1">
    <citation type="submission" date="2016-07" db="EMBL/GenBank/DDBJ databases">
        <title>Pervasive Adenine N6-methylation of Active Genes in Fungi.</title>
        <authorList>
            <consortium name="DOE Joint Genome Institute"/>
            <person name="Mondo S.J."/>
            <person name="Dannebaum R.O."/>
            <person name="Kuo R.C."/>
            <person name="Labutti K."/>
            <person name="Haridas S."/>
            <person name="Kuo A."/>
            <person name="Salamov A."/>
            <person name="Ahrendt S.R."/>
            <person name="Lipzen A."/>
            <person name="Sullivan W."/>
            <person name="Andreopoulos W.B."/>
            <person name="Clum A."/>
            <person name="Lindquist E."/>
            <person name="Daum C."/>
            <person name="Ramamoorthy G.K."/>
            <person name="Gryganskyi A."/>
            <person name="Culley D."/>
            <person name="Magnuson J.K."/>
            <person name="James T.Y."/>
            <person name="O'Malley M.A."/>
            <person name="Stajich J.E."/>
            <person name="Spatafora J.W."/>
            <person name="Visel A."/>
            <person name="Grigoriev I.V."/>
        </authorList>
    </citation>
    <scope>NUCLEOTIDE SEQUENCE [LARGE SCALE GENOMIC DNA]</scope>
    <source>
        <strain evidence="2 3">ATCC 12442</strain>
    </source>
</reference>
<dbReference type="AlphaFoldDB" id="A0A1Y1WA07"/>
<evidence type="ECO:0000313" key="3">
    <source>
        <dbReference type="Proteomes" id="UP000193922"/>
    </source>
</evidence>
<evidence type="ECO:0000313" key="2">
    <source>
        <dbReference type="EMBL" id="ORX70148.1"/>
    </source>
</evidence>
<proteinExistence type="predicted"/>
<sequence length="905" mass="100546">MSSHVYFLIDRRAVGHSQSAVGTVLAQILVYLAAQHQRISWNYELVDLESRPKPTTAQHKRSVRERKAIDVETVDKFLAEMHQMPNDSLPAPVCAPIETLHARLMCLEADVEWGDPATMRSPARNNQTRTWTDPSRINESMSVQKYMIVVGSAPGSLAALRDFVRGPAMHTESQDDVSLIEQLTELRDGVIGKGLWESYARKRVGITFVSMAPKRAIPGMDPVDILIESVFESCFESLGGCVVPITSLLVRGLPFAAAFSLWHRRRTYPSWSRKFAREVSAVIDRFSDDVDEEPHREWSLAMDGAQTTVQLRQLPVPERQWLTEGRLHRRYDLAEMVAAVSDYKQAYIAKDGDSGCRSVLTAIGTAPLSVWLRIVRAVGTVPPIYCNIDKGQLPKCSITICRCSVPAAPEPTKSWALFQPAAAVQSYPLALVVPVSNHTAAIYYISDIAYAHISDIISEYDEQRFVDPTDPPSGHFEPSWMESWCWKDTAYDFPVQGLDRCSVDVGFHESQFDCSLLGSKDIASALSSPVHVQNPTDRDDPDIQSWGSADVDNADTRITSLEMWYSNVYLKTVTDTSLAFDRVLDTLEPLCLSDDGDKSSTLNRFAHDILLTSTDIGDFFVTGRSGSFDNAFQEMRINVAKEIPDNSTQQQYSWQLQECRVQILLHLFVLDYARSHNKDLVNGHTRETLLEALRDLVDQLCIWASLDDVPISPISSTTSTTGNLSRSDSLSSIVIDAPNDLAGAFISSPCMAQFDDTLCDVLEELRIQCGWVPADRTDGAQATPVAMSPDSKRRKGTPRRLRSGHSMPKSEVIVLQRQNKVQAGISGRRLARHLDELISSKKPKLEEAVASEPRPSSSADGSGRLQAARKLPSHLLRKIKSEVVSTAQRAPSASHIPNAQTRAKR</sequence>
<dbReference type="STRING" id="61395.A0A1Y1WA07"/>
<dbReference type="OrthoDB" id="5592654at2759"/>
<dbReference type="GeneID" id="63804117"/>
<accession>A0A1Y1WA07</accession>
<feature type="compositionally biased region" description="Polar residues" evidence="1">
    <location>
        <begin position="883"/>
        <end position="905"/>
    </location>
</feature>
<dbReference type="RefSeq" id="XP_040743786.1">
    <property type="nucleotide sequence ID" value="XM_040887469.1"/>
</dbReference>
<name>A0A1Y1WA07_9FUNG</name>